<dbReference type="Proteomes" id="UP000295083">
    <property type="component" value="Unassembled WGS sequence"/>
</dbReference>
<organism evidence="2 3">
    <name type="scientific">Colletotrichum spinosum</name>
    <dbReference type="NCBI Taxonomy" id="1347390"/>
    <lineage>
        <taxon>Eukaryota</taxon>
        <taxon>Fungi</taxon>
        <taxon>Dikarya</taxon>
        <taxon>Ascomycota</taxon>
        <taxon>Pezizomycotina</taxon>
        <taxon>Sordariomycetes</taxon>
        <taxon>Hypocreomycetidae</taxon>
        <taxon>Glomerellales</taxon>
        <taxon>Glomerellaceae</taxon>
        <taxon>Colletotrichum</taxon>
        <taxon>Colletotrichum orbiculare species complex</taxon>
    </lineage>
</organism>
<evidence type="ECO:0000256" key="1">
    <source>
        <dbReference type="SAM" id="Phobius"/>
    </source>
</evidence>
<accession>A0A4R8QQQ8</accession>
<evidence type="ECO:0000313" key="3">
    <source>
        <dbReference type="Proteomes" id="UP000295083"/>
    </source>
</evidence>
<protein>
    <recommendedName>
        <fullName evidence="4">MARVEL domain-containing protein</fullName>
    </recommendedName>
</protein>
<feature type="transmembrane region" description="Helical" evidence="1">
    <location>
        <begin position="115"/>
        <end position="135"/>
    </location>
</feature>
<feature type="transmembrane region" description="Helical" evidence="1">
    <location>
        <begin position="78"/>
        <end position="103"/>
    </location>
</feature>
<comment type="caution">
    <text evidence="2">The sequence shown here is derived from an EMBL/GenBank/DDBJ whole genome shotgun (WGS) entry which is preliminary data.</text>
</comment>
<feature type="transmembrane region" description="Helical" evidence="1">
    <location>
        <begin position="53"/>
        <end position="72"/>
    </location>
</feature>
<evidence type="ECO:0000313" key="2">
    <source>
        <dbReference type="EMBL" id="TDZ39676.1"/>
    </source>
</evidence>
<sequence>MTRDYWSLSGPFGIFVRASLRVLQFILSIVTIGLYAATLASWPSSALYSRTNFIFALVPAVLSILTCVYHVLATVTHAVWAIWDFALAVLWAALCGVSSALLIGGEDEQEISGSARTRLAAGAWIAGIAMVLYFLNAVHGCAFCCAARKFTRTVDKGDKIALEELPESRSQTAEQRV</sequence>
<gene>
    <name evidence="2" type="ORF">C8035_v005442</name>
</gene>
<keyword evidence="1" id="KW-1133">Transmembrane helix</keyword>
<dbReference type="AlphaFoldDB" id="A0A4R8QQQ8"/>
<dbReference type="PANTHER" id="PTHR42083:SF1">
    <property type="entry name" value="MARVEL DOMAIN-CONTAINING PROTEIN"/>
    <property type="match status" value="1"/>
</dbReference>
<keyword evidence="3" id="KW-1185">Reference proteome</keyword>
<feature type="transmembrane region" description="Helical" evidence="1">
    <location>
        <begin position="20"/>
        <end position="41"/>
    </location>
</feature>
<keyword evidence="1" id="KW-0812">Transmembrane</keyword>
<proteinExistence type="predicted"/>
<evidence type="ECO:0008006" key="4">
    <source>
        <dbReference type="Google" id="ProtNLM"/>
    </source>
</evidence>
<dbReference type="PANTHER" id="PTHR42083">
    <property type="entry name" value="MARVEL DOMAIN-CONTAINING PROTEIN"/>
    <property type="match status" value="1"/>
</dbReference>
<reference evidence="2 3" key="1">
    <citation type="submission" date="2018-11" db="EMBL/GenBank/DDBJ databases">
        <title>Genome sequence and assembly of Colletotrichum spinosum.</title>
        <authorList>
            <person name="Gan P."/>
            <person name="Shirasu K."/>
        </authorList>
    </citation>
    <scope>NUCLEOTIDE SEQUENCE [LARGE SCALE GENOMIC DNA]</scope>
    <source>
        <strain evidence="2 3">CBS 515.97</strain>
    </source>
</reference>
<name>A0A4R8QQQ8_9PEZI</name>
<keyword evidence="1" id="KW-0472">Membrane</keyword>
<dbReference type="EMBL" id="QAPG01000009">
    <property type="protein sequence ID" value="TDZ39676.1"/>
    <property type="molecule type" value="Genomic_DNA"/>
</dbReference>